<evidence type="ECO:0000313" key="1">
    <source>
        <dbReference type="EMBL" id="GFR65630.1"/>
    </source>
</evidence>
<dbReference type="AlphaFoldDB" id="A0AAV4EZE8"/>
<gene>
    <name evidence="1" type="ORF">ElyMa_005536100</name>
</gene>
<name>A0AAV4EZE8_9GAST</name>
<keyword evidence="2" id="KW-1185">Reference proteome</keyword>
<dbReference type="EMBL" id="BMAT01011046">
    <property type="protein sequence ID" value="GFR65630.1"/>
    <property type="molecule type" value="Genomic_DNA"/>
</dbReference>
<protein>
    <submittedName>
        <fullName evidence="1">Uncharacterized protein</fullName>
    </submittedName>
</protein>
<accession>A0AAV4EZE8</accession>
<evidence type="ECO:0000313" key="2">
    <source>
        <dbReference type="Proteomes" id="UP000762676"/>
    </source>
</evidence>
<dbReference type="Proteomes" id="UP000762676">
    <property type="component" value="Unassembled WGS sequence"/>
</dbReference>
<sequence>MLLPVAERPCRPPHKKMMLSGSLFMTRSPRRILNPEMAHPACHIVRAFVHLDKYGALGTRRFTDNGNAFFMTSGLGDAWGSALQILILPPRPGIWDPLDGVLINENLGMWM</sequence>
<proteinExistence type="predicted"/>
<comment type="caution">
    <text evidence="1">The sequence shown here is derived from an EMBL/GenBank/DDBJ whole genome shotgun (WGS) entry which is preliminary data.</text>
</comment>
<reference evidence="1 2" key="1">
    <citation type="journal article" date="2021" name="Elife">
        <title>Chloroplast acquisition without the gene transfer in kleptoplastic sea slugs, Plakobranchus ocellatus.</title>
        <authorList>
            <person name="Maeda T."/>
            <person name="Takahashi S."/>
            <person name="Yoshida T."/>
            <person name="Shimamura S."/>
            <person name="Takaki Y."/>
            <person name="Nagai Y."/>
            <person name="Toyoda A."/>
            <person name="Suzuki Y."/>
            <person name="Arimoto A."/>
            <person name="Ishii H."/>
            <person name="Satoh N."/>
            <person name="Nishiyama T."/>
            <person name="Hasebe M."/>
            <person name="Maruyama T."/>
            <person name="Minagawa J."/>
            <person name="Obokata J."/>
            <person name="Shigenobu S."/>
        </authorList>
    </citation>
    <scope>NUCLEOTIDE SEQUENCE [LARGE SCALE GENOMIC DNA]</scope>
</reference>
<organism evidence="1 2">
    <name type="scientific">Elysia marginata</name>
    <dbReference type="NCBI Taxonomy" id="1093978"/>
    <lineage>
        <taxon>Eukaryota</taxon>
        <taxon>Metazoa</taxon>
        <taxon>Spiralia</taxon>
        <taxon>Lophotrochozoa</taxon>
        <taxon>Mollusca</taxon>
        <taxon>Gastropoda</taxon>
        <taxon>Heterobranchia</taxon>
        <taxon>Euthyneura</taxon>
        <taxon>Panpulmonata</taxon>
        <taxon>Sacoglossa</taxon>
        <taxon>Placobranchoidea</taxon>
        <taxon>Plakobranchidae</taxon>
        <taxon>Elysia</taxon>
    </lineage>
</organism>